<dbReference type="Pfam" id="PF14534">
    <property type="entry name" value="DUF4440"/>
    <property type="match status" value="1"/>
</dbReference>
<sequence>MEQQKVTAIWQYNSEAEYRLAEYIIGLEKAALNKWFKGDTSGYEQLWSKHSFSYFDAVVTKRVDNHATIAEFLKTIEGKLFADSYDFSNPRVQFGQDMAVLTYQLFAKTTLIDMEYNCIEVFQKETGGEWHVIHSTWSFIRPMDKKFGTEKEIV</sequence>
<gene>
    <name evidence="2" type="ORF">F3F51_15815</name>
</gene>
<dbReference type="Gene3D" id="3.10.450.50">
    <property type="match status" value="1"/>
</dbReference>
<dbReference type="InterPro" id="IPR027843">
    <property type="entry name" value="DUF4440"/>
</dbReference>
<name>A0A6N3V969_BACOV</name>
<evidence type="ECO:0000259" key="1">
    <source>
        <dbReference type="Pfam" id="PF14534"/>
    </source>
</evidence>
<feature type="domain" description="DUF4440" evidence="1">
    <location>
        <begin position="25"/>
        <end position="131"/>
    </location>
</feature>
<dbReference type="EMBL" id="VWLX01000011">
    <property type="protein sequence ID" value="KAA3803352.1"/>
    <property type="molecule type" value="Genomic_DNA"/>
</dbReference>
<protein>
    <submittedName>
        <fullName evidence="2">Nuclear transport factor 2 family protein</fullName>
    </submittedName>
</protein>
<reference evidence="2 3" key="1">
    <citation type="journal article" date="2019" name="Nat. Med.">
        <title>A library of human gut bacterial isolates paired with longitudinal multiomics data enables mechanistic microbiome research.</title>
        <authorList>
            <person name="Poyet M."/>
            <person name="Groussin M."/>
            <person name="Gibbons S.M."/>
            <person name="Avila-Pacheco J."/>
            <person name="Jiang X."/>
            <person name="Kearney S.M."/>
            <person name="Perrotta A.R."/>
            <person name="Berdy B."/>
            <person name="Zhao S."/>
            <person name="Lieberman T.D."/>
            <person name="Swanson P.K."/>
            <person name="Smith M."/>
            <person name="Roesemann S."/>
            <person name="Alexander J.E."/>
            <person name="Rich S.A."/>
            <person name="Livny J."/>
            <person name="Vlamakis H."/>
            <person name="Clish C."/>
            <person name="Bullock K."/>
            <person name="Deik A."/>
            <person name="Scott J."/>
            <person name="Pierce K.A."/>
            <person name="Xavier R.J."/>
            <person name="Alm E.J."/>
        </authorList>
    </citation>
    <scope>NUCLEOTIDE SEQUENCE [LARGE SCALE GENOMIC DNA]</scope>
    <source>
        <strain evidence="2 3">BIOML-A183</strain>
    </source>
</reference>
<dbReference type="SUPFAM" id="SSF54427">
    <property type="entry name" value="NTF2-like"/>
    <property type="match status" value="1"/>
</dbReference>
<dbReference type="InterPro" id="IPR032710">
    <property type="entry name" value="NTF2-like_dom_sf"/>
</dbReference>
<dbReference type="Proteomes" id="UP000460135">
    <property type="component" value="Unassembled WGS sequence"/>
</dbReference>
<comment type="caution">
    <text evidence="2">The sequence shown here is derived from an EMBL/GenBank/DDBJ whole genome shotgun (WGS) entry which is preliminary data.</text>
</comment>
<accession>A0A6N3V969</accession>
<dbReference type="AlphaFoldDB" id="A0A6N3V969"/>
<evidence type="ECO:0000313" key="2">
    <source>
        <dbReference type="EMBL" id="KAA3803352.1"/>
    </source>
</evidence>
<proteinExistence type="predicted"/>
<evidence type="ECO:0000313" key="3">
    <source>
        <dbReference type="Proteomes" id="UP000460135"/>
    </source>
</evidence>
<organism evidence="2 3">
    <name type="scientific">Bacteroides ovatus</name>
    <dbReference type="NCBI Taxonomy" id="28116"/>
    <lineage>
        <taxon>Bacteria</taxon>
        <taxon>Pseudomonadati</taxon>
        <taxon>Bacteroidota</taxon>
        <taxon>Bacteroidia</taxon>
        <taxon>Bacteroidales</taxon>
        <taxon>Bacteroidaceae</taxon>
        <taxon>Bacteroides</taxon>
    </lineage>
</organism>